<dbReference type="EMBL" id="CAHIKZ030001018">
    <property type="protein sequence ID" value="CAE1249588.1"/>
    <property type="molecule type" value="Genomic_DNA"/>
</dbReference>
<dbReference type="FunFam" id="1.10.150.20:FF:000039">
    <property type="entry name" value="Polymerase (DNA directed) kappa"/>
    <property type="match status" value="1"/>
</dbReference>
<dbReference type="OrthoDB" id="1747274at2759"/>
<evidence type="ECO:0000256" key="1">
    <source>
        <dbReference type="ARBA" id="ARBA00001946"/>
    </source>
</evidence>
<proteinExistence type="inferred from homology"/>
<keyword evidence="10" id="KW-0479">Metal-binding</keyword>
<keyword evidence="17" id="KW-0234">DNA repair</keyword>
<dbReference type="CDD" id="cd03586">
    <property type="entry name" value="PolY_Pol_IV_kappa"/>
    <property type="match status" value="1"/>
</dbReference>
<reference evidence="22" key="1">
    <citation type="submission" date="2021-01" db="EMBL/GenBank/DDBJ databases">
        <authorList>
            <person name="Li R."/>
            <person name="Bekaert M."/>
        </authorList>
    </citation>
    <scope>NUCLEOTIDE SEQUENCE</scope>
    <source>
        <strain evidence="22">Farmed</strain>
    </source>
</reference>
<comment type="cofactor">
    <cofactor evidence="1">
        <name>Mg(2+)</name>
        <dbReference type="ChEBI" id="CHEBI:18420"/>
    </cofactor>
</comment>
<dbReference type="PROSITE" id="PS50173">
    <property type="entry name" value="UMUC"/>
    <property type="match status" value="1"/>
</dbReference>
<keyword evidence="15" id="KW-0239">DNA-directed DNA polymerase</keyword>
<dbReference type="FunFam" id="1.10.150.810:FF:000001">
    <property type="entry name" value="DNA polymerase kappa"/>
    <property type="match status" value="1"/>
</dbReference>
<dbReference type="Pfam" id="PF00817">
    <property type="entry name" value="IMS"/>
    <property type="match status" value="2"/>
</dbReference>
<evidence type="ECO:0000256" key="3">
    <source>
        <dbReference type="ARBA" id="ARBA00010945"/>
    </source>
</evidence>
<keyword evidence="6" id="KW-0515">Mutator protein</keyword>
<protein>
    <recommendedName>
        <fullName evidence="5">DNA polymerase kappa</fullName>
        <ecNumber evidence="4">2.7.7.7</ecNumber>
    </recommendedName>
</protein>
<evidence type="ECO:0000256" key="15">
    <source>
        <dbReference type="ARBA" id="ARBA00022932"/>
    </source>
</evidence>
<dbReference type="FunFam" id="3.40.1170.60:FF:000002">
    <property type="entry name" value="Polymerase (DNA directed) kappa"/>
    <property type="match status" value="1"/>
</dbReference>
<comment type="subcellular location">
    <subcellularLocation>
        <location evidence="2">Nucleus</location>
    </subcellularLocation>
</comment>
<keyword evidence="18" id="KW-0539">Nucleus</keyword>
<evidence type="ECO:0000259" key="21">
    <source>
        <dbReference type="PROSITE" id="PS50173"/>
    </source>
</evidence>
<comment type="caution">
    <text evidence="22">The sequence shown here is derived from an EMBL/GenBank/DDBJ whole genome shotgun (WGS) entry which is preliminary data.</text>
</comment>
<evidence type="ECO:0000256" key="4">
    <source>
        <dbReference type="ARBA" id="ARBA00012417"/>
    </source>
</evidence>
<dbReference type="GO" id="GO:0008270">
    <property type="term" value="F:zinc ion binding"/>
    <property type="evidence" value="ECO:0007669"/>
    <property type="project" value="UniProtKB-KW"/>
</dbReference>
<comment type="similarity">
    <text evidence="3">Belongs to the DNA polymerase type-Y family.</text>
</comment>
<dbReference type="GO" id="GO:0005634">
    <property type="term" value="C:nucleus"/>
    <property type="evidence" value="ECO:0007669"/>
    <property type="project" value="UniProtKB-SubCell"/>
</dbReference>
<evidence type="ECO:0000256" key="7">
    <source>
        <dbReference type="ARBA" id="ARBA00022679"/>
    </source>
</evidence>
<keyword evidence="14" id="KW-0460">Magnesium</keyword>
<evidence type="ECO:0000256" key="2">
    <source>
        <dbReference type="ARBA" id="ARBA00004123"/>
    </source>
</evidence>
<dbReference type="GO" id="GO:0042276">
    <property type="term" value="P:error-prone translesion synthesis"/>
    <property type="evidence" value="ECO:0007669"/>
    <property type="project" value="TreeGrafter"/>
</dbReference>
<gene>
    <name evidence="22" type="ORF">SPHA_26680</name>
</gene>
<feature type="domain" description="UmuC" evidence="21">
    <location>
        <begin position="109"/>
        <end position="269"/>
    </location>
</feature>
<keyword evidence="9" id="KW-0235">DNA replication</keyword>
<evidence type="ECO:0000256" key="8">
    <source>
        <dbReference type="ARBA" id="ARBA00022695"/>
    </source>
</evidence>
<dbReference type="InterPro" id="IPR043128">
    <property type="entry name" value="Rev_trsase/Diguanyl_cyclase"/>
</dbReference>
<accession>A0A812BTN6</accession>
<dbReference type="GO" id="GO:0003887">
    <property type="term" value="F:DNA-directed DNA polymerase activity"/>
    <property type="evidence" value="ECO:0007669"/>
    <property type="project" value="UniProtKB-KW"/>
</dbReference>
<dbReference type="InterPro" id="IPR024728">
    <property type="entry name" value="PolY_HhH_motif"/>
</dbReference>
<dbReference type="Gene3D" id="3.30.70.270">
    <property type="match status" value="1"/>
</dbReference>
<dbReference type="Pfam" id="PF11798">
    <property type="entry name" value="IMS_HHH"/>
    <property type="match status" value="1"/>
</dbReference>
<evidence type="ECO:0000256" key="14">
    <source>
        <dbReference type="ARBA" id="ARBA00022842"/>
    </source>
</evidence>
<dbReference type="GO" id="GO:0006281">
    <property type="term" value="P:DNA repair"/>
    <property type="evidence" value="ECO:0007669"/>
    <property type="project" value="UniProtKB-KW"/>
</dbReference>
<dbReference type="InterPro" id="IPR050116">
    <property type="entry name" value="DNA_polymerase-Y"/>
</dbReference>
<dbReference type="SUPFAM" id="SSF56672">
    <property type="entry name" value="DNA/RNA polymerases"/>
    <property type="match status" value="1"/>
</dbReference>
<evidence type="ECO:0000256" key="11">
    <source>
        <dbReference type="ARBA" id="ARBA00022763"/>
    </source>
</evidence>
<dbReference type="PANTHER" id="PTHR11076">
    <property type="entry name" value="DNA REPAIR POLYMERASE UMUC / TRANSFERASE FAMILY MEMBER"/>
    <property type="match status" value="1"/>
</dbReference>
<dbReference type="GO" id="GO:0003677">
    <property type="term" value="F:DNA binding"/>
    <property type="evidence" value="ECO:0007669"/>
    <property type="project" value="UniProtKB-KW"/>
</dbReference>
<feature type="region of interest" description="Disordered" evidence="20">
    <location>
        <begin position="1"/>
        <end position="27"/>
    </location>
</feature>
<evidence type="ECO:0000256" key="12">
    <source>
        <dbReference type="ARBA" id="ARBA00022771"/>
    </source>
</evidence>
<dbReference type="Proteomes" id="UP000597762">
    <property type="component" value="Unassembled WGS sequence"/>
</dbReference>
<dbReference type="EC" id="2.7.7.7" evidence="4"/>
<evidence type="ECO:0000313" key="23">
    <source>
        <dbReference type="Proteomes" id="UP000597762"/>
    </source>
</evidence>
<name>A0A812BTN6_ACAPH</name>
<organism evidence="22 23">
    <name type="scientific">Acanthosepion pharaonis</name>
    <name type="common">Pharaoh cuttlefish</name>
    <name type="synonym">Sepia pharaonis</name>
    <dbReference type="NCBI Taxonomy" id="158019"/>
    <lineage>
        <taxon>Eukaryota</taxon>
        <taxon>Metazoa</taxon>
        <taxon>Spiralia</taxon>
        <taxon>Lophotrochozoa</taxon>
        <taxon>Mollusca</taxon>
        <taxon>Cephalopoda</taxon>
        <taxon>Coleoidea</taxon>
        <taxon>Decapodiformes</taxon>
        <taxon>Sepiida</taxon>
        <taxon>Sepiina</taxon>
        <taxon>Sepiidae</taxon>
        <taxon>Acanthosepion</taxon>
    </lineage>
</organism>
<evidence type="ECO:0000256" key="5">
    <source>
        <dbReference type="ARBA" id="ARBA00016178"/>
    </source>
</evidence>
<dbReference type="Gene3D" id="3.40.1170.60">
    <property type="match status" value="1"/>
</dbReference>
<evidence type="ECO:0000256" key="9">
    <source>
        <dbReference type="ARBA" id="ARBA00022705"/>
    </source>
</evidence>
<evidence type="ECO:0000256" key="20">
    <source>
        <dbReference type="SAM" id="MobiDB-lite"/>
    </source>
</evidence>
<keyword evidence="23" id="KW-1185">Reference proteome</keyword>
<dbReference type="InterPro" id="IPR001126">
    <property type="entry name" value="UmuC"/>
</dbReference>
<evidence type="ECO:0000256" key="19">
    <source>
        <dbReference type="ARBA" id="ARBA00049244"/>
    </source>
</evidence>
<keyword evidence="12" id="KW-0863">Zinc-finger</keyword>
<dbReference type="InterPro" id="IPR022880">
    <property type="entry name" value="DNApol_IV"/>
</dbReference>
<keyword evidence="8 22" id="KW-0548">Nucleotidyltransferase</keyword>
<dbReference type="FunFam" id="1.10.150.810:FF:000003">
    <property type="entry name" value="DNA polymerase kappa subunit"/>
    <property type="match status" value="1"/>
</dbReference>
<evidence type="ECO:0000256" key="17">
    <source>
        <dbReference type="ARBA" id="ARBA00023204"/>
    </source>
</evidence>
<dbReference type="PANTHER" id="PTHR11076:SF33">
    <property type="entry name" value="DNA POLYMERASE KAPPA"/>
    <property type="match status" value="1"/>
</dbReference>
<keyword evidence="11" id="KW-0227">DNA damage</keyword>
<dbReference type="AlphaFoldDB" id="A0A812BTN6"/>
<evidence type="ECO:0000256" key="18">
    <source>
        <dbReference type="ARBA" id="ARBA00023242"/>
    </source>
</evidence>
<evidence type="ECO:0000256" key="16">
    <source>
        <dbReference type="ARBA" id="ARBA00023125"/>
    </source>
</evidence>
<keyword evidence="13" id="KW-0862">Zinc</keyword>
<keyword evidence="7 22" id="KW-0808">Transferase</keyword>
<keyword evidence="16" id="KW-0238">DNA-binding</keyword>
<evidence type="ECO:0000313" key="22">
    <source>
        <dbReference type="EMBL" id="CAE1249588.1"/>
    </source>
</evidence>
<comment type="catalytic activity">
    <reaction evidence="19">
        <text>DNA(n) + a 2'-deoxyribonucleoside 5'-triphosphate = DNA(n+1) + diphosphate</text>
        <dbReference type="Rhea" id="RHEA:22508"/>
        <dbReference type="Rhea" id="RHEA-COMP:17339"/>
        <dbReference type="Rhea" id="RHEA-COMP:17340"/>
        <dbReference type="ChEBI" id="CHEBI:33019"/>
        <dbReference type="ChEBI" id="CHEBI:61560"/>
        <dbReference type="ChEBI" id="CHEBI:173112"/>
        <dbReference type="EC" id="2.7.7.7"/>
    </reaction>
</comment>
<evidence type="ECO:0000256" key="13">
    <source>
        <dbReference type="ARBA" id="ARBA00022833"/>
    </source>
</evidence>
<evidence type="ECO:0000256" key="6">
    <source>
        <dbReference type="ARBA" id="ARBA00022457"/>
    </source>
</evidence>
<sequence>MFSLGQQRKQNDPKEEDSSLMSSRMALNDHKAGMQNLDREKINQIIYEASKGSKFFENEKKKDEQVNQRIVEQQKKIATITEYELAAAEKQADIILQNLEQMRNLKRTIVHIDMDAFYAAVETRDNPSLQNKPMAVGSNSMLSTSNYVARRFGVRAAMPGFIAKKLCPQLVIIPPDFKKYTSVSRERPLPGYKSVTFGVSAEDAVQEMRYRIEQRTRLTASAGIAPNTLIAKICSDQNKPNGQFSVPYSREAIEEFMRDLPIRKVCGIGKVTEKMLRALDIITCSHLYKQRGLLHILYSESSFEHFMRVFLGIGSTRVER</sequence>
<dbReference type="Gene3D" id="1.10.150.810">
    <property type="match status" value="2"/>
</dbReference>
<dbReference type="GO" id="GO:0006260">
    <property type="term" value="P:DNA replication"/>
    <property type="evidence" value="ECO:0007669"/>
    <property type="project" value="UniProtKB-KW"/>
</dbReference>
<dbReference type="InterPro" id="IPR043502">
    <property type="entry name" value="DNA/RNA_pol_sf"/>
</dbReference>
<evidence type="ECO:0000256" key="10">
    <source>
        <dbReference type="ARBA" id="ARBA00022723"/>
    </source>
</evidence>